<sequence>MITSLITKDLKITPTDLAKEIINLYGRDGLGRVRSILANSEISVTERELEIVYGHCLTIYNRVCKHLSQTIIEIDVLKTVYPLEKA</sequence>
<dbReference type="Proteomes" id="UP000036277">
    <property type="component" value="Unassembled WGS sequence"/>
</dbReference>
<proteinExistence type="predicted"/>
<dbReference type="EMBL" id="LFCV01000064">
    <property type="protein sequence ID" value="KMJ45133.1"/>
    <property type="molecule type" value="Genomic_DNA"/>
</dbReference>
<accession>A0A0J5FS54</accession>
<evidence type="ECO:0000313" key="2">
    <source>
        <dbReference type="Proteomes" id="UP000036277"/>
    </source>
</evidence>
<comment type="caution">
    <text evidence="1">The sequence shown here is derived from an EMBL/GenBank/DDBJ whole genome shotgun (WGS) entry which is preliminary data.</text>
</comment>
<dbReference type="OrthoDB" id="6446674at2"/>
<dbReference type="RefSeq" id="WP_047963330.1">
    <property type="nucleotide sequence ID" value="NZ_CAWMBG010000064.1"/>
</dbReference>
<organism evidence="1 2">
    <name type="scientific">Xenorhabdus khoisanae</name>
    <dbReference type="NCBI Taxonomy" id="880157"/>
    <lineage>
        <taxon>Bacteria</taxon>
        <taxon>Pseudomonadati</taxon>
        <taxon>Pseudomonadota</taxon>
        <taxon>Gammaproteobacteria</taxon>
        <taxon>Enterobacterales</taxon>
        <taxon>Morganellaceae</taxon>
        <taxon>Xenorhabdus</taxon>
    </lineage>
</organism>
<reference evidence="1 2" key="1">
    <citation type="submission" date="2015-06" db="EMBL/GenBank/DDBJ databases">
        <title>Draft Whole-Genome Sequence of the Entomopathogenic Bacterium Xenorhabdus khoisanae.</title>
        <authorList>
            <person name="Naidoo S."/>
            <person name="Featherston J."/>
            <person name="Gray V.M."/>
        </authorList>
    </citation>
    <scope>NUCLEOTIDE SEQUENCE [LARGE SCALE GENOMIC DNA]</scope>
    <source>
        <strain evidence="1 2">MCB</strain>
    </source>
</reference>
<protein>
    <submittedName>
        <fullName evidence="1">Uncharacterized protein</fullName>
    </submittedName>
</protein>
<gene>
    <name evidence="1" type="ORF">AB204_10575</name>
</gene>
<evidence type="ECO:0000313" key="1">
    <source>
        <dbReference type="EMBL" id="KMJ45133.1"/>
    </source>
</evidence>
<name>A0A0J5FS54_9GAMM</name>
<dbReference type="STRING" id="880157.AB204_10575"/>
<keyword evidence="2" id="KW-1185">Reference proteome</keyword>
<dbReference type="PATRIC" id="fig|880157.4.peg.2238"/>
<dbReference type="AlphaFoldDB" id="A0A0J5FS54"/>